<sequence>PAPPEPRIESRHRAAIDAFFGGLPATVRHGGDQAFYSPIGDYIQLPQRGAFRSDDHYASTLAHEYVHYSGAPQRLNR</sequence>
<keyword evidence="3" id="KW-1185">Reference proteome</keyword>
<proteinExistence type="predicted"/>
<accession>A0ABS9RNC9</accession>
<feature type="non-terminal residue" evidence="2">
    <location>
        <position position="1"/>
    </location>
</feature>
<evidence type="ECO:0000313" key="3">
    <source>
        <dbReference type="Proteomes" id="UP001156141"/>
    </source>
</evidence>
<dbReference type="Proteomes" id="UP001156141">
    <property type="component" value="Unassembled WGS sequence"/>
</dbReference>
<gene>
    <name evidence="2" type="ORF">MKW35_17710</name>
</gene>
<feature type="domain" description="Polyvalent protein metallopeptidase" evidence="1">
    <location>
        <begin position="15"/>
        <end position="77"/>
    </location>
</feature>
<evidence type="ECO:0000259" key="1">
    <source>
        <dbReference type="Pfam" id="PF18818"/>
    </source>
</evidence>
<dbReference type="EMBL" id="JAKVQD010000391">
    <property type="protein sequence ID" value="MCH4554461.1"/>
    <property type="molecule type" value="Genomic_DNA"/>
</dbReference>
<organism evidence="2 3">
    <name type="scientific">Aestuariibaculum lutulentum</name>
    <dbReference type="NCBI Taxonomy" id="2920935"/>
    <lineage>
        <taxon>Bacteria</taxon>
        <taxon>Pseudomonadati</taxon>
        <taxon>Bacteroidota</taxon>
        <taxon>Flavobacteriia</taxon>
        <taxon>Flavobacteriales</taxon>
        <taxon>Flavobacteriaceae</taxon>
    </lineage>
</organism>
<dbReference type="Pfam" id="PF18818">
    <property type="entry name" value="MPTase-PolyVal"/>
    <property type="match status" value="1"/>
</dbReference>
<evidence type="ECO:0000313" key="2">
    <source>
        <dbReference type="EMBL" id="MCH4554461.1"/>
    </source>
</evidence>
<comment type="caution">
    <text evidence="2">The sequence shown here is derived from an EMBL/GenBank/DDBJ whole genome shotgun (WGS) entry which is preliminary data.</text>
</comment>
<reference evidence="2" key="1">
    <citation type="submission" date="2022-02" db="EMBL/GenBank/DDBJ databases">
        <title>Aestuariibaculum sp., a marine bacterium isolated from sediment in Guangxi.</title>
        <authorList>
            <person name="Ying J."/>
        </authorList>
    </citation>
    <scope>NUCLEOTIDE SEQUENCE</scope>
    <source>
        <strain evidence="2">L182</strain>
    </source>
</reference>
<feature type="non-terminal residue" evidence="2">
    <location>
        <position position="77"/>
    </location>
</feature>
<protein>
    <submittedName>
        <fullName evidence="2">Zincin-like metallopeptidase domain-containing protein</fullName>
    </submittedName>
</protein>
<dbReference type="InterPro" id="IPR041459">
    <property type="entry name" value="MPTase-PolyVal"/>
</dbReference>
<name>A0ABS9RNC9_9FLAO</name>